<keyword evidence="2" id="KW-1185">Reference proteome</keyword>
<evidence type="ECO:0000313" key="1">
    <source>
        <dbReference type="EMBL" id="TPG41818.1"/>
    </source>
</evidence>
<sequence length="164" mass="16927">MRIKKMSFADIEETMCKEEMKCIMGGSGSGGSVGGGSYNTNGSLMYGGSNPPAYSGSGGYYGNTEGWGSGFTTPSSGGSSSSGGSGSSSPMIITTGWLPTDIGIKTTDPVSISRYIDFINLNNGIVTSSQVATFIMNEGSLAGQRENSIQLYGTVLNNVTVYNN</sequence>
<dbReference type="RefSeq" id="WP_140506463.1">
    <property type="nucleotide sequence ID" value="NZ_RCZH01000005.1"/>
</dbReference>
<accession>A0A502EV96</accession>
<comment type="caution">
    <text evidence="1">The sequence shown here is derived from an EMBL/GenBank/DDBJ whole genome shotgun (WGS) entry which is preliminary data.</text>
</comment>
<proteinExistence type="predicted"/>
<evidence type="ECO:0000313" key="2">
    <source>
        <dbReference type="Proteomes" id="UP000319700"/>
    </source>
</evidence>
<reference evidence="1 2" key="1">
    <citation type="journal article" date="2019" name="Environ. Microbiol.">
        <title>Species interactions and distinct microbial communities in high Arctic permafrost affected cryosols are associated with the CH4 and CO2 gas fluxes.</title>
        <authorList>
            <person name="Altshuler I."/>
            <person name="Hamel J."/>
            <person name="Turney S."/>
            <person name="Magnuson E."/>
            <person name="Levesque R."/>
            <person name="Greer C."/>
            <person name="Whyte L.G."/>
        </authorList>
    </citation>
    <scope>NUCLEOTIDE SEQUENCE [LARGE SCALE GENOMIC DNA]</scope>
    <source>
        <strain evidence="1 2">42</strain>
    </source>
</reference>
<dbReference type="AlphaFoldDB" id="A0A502EV96"/>
<dbReference type="EMBL" id="RCZH01000005">
    <property type="protein sequence ID" value="TPG41818.1"/>
    <property type="molecule type" value="Genomic_DNA"/>
</dbReference>
<dbReference type="Proteomes" id="UP000319700">
    <property type="component" value="Unassembled WGS sequence"/>
</dbReference>
<name>A0A502EV96_9FLAO</name>
<organism evidence="1 2">
    <name type="scientific">Flavobacterium pectinovorum</name>
    <dbReference type="NCBI Taxonomy" id="29533"/>
    <lineage>
        <taxon>Bacteria</taxon>
        <taxon>Pseudomonadati</taxon>
        <taxon>Bacteroidota</taxon>
        <taxon>Flavobacteriia</taxon>
        <taxon>Flavobacteriales</taxon>
        <taxon>Flavobacteriaceae</taxon>
        <taxon>Flavobacterium</taxon>
    </lineage>
</organism>
<protein>
    <submittedName>
        <fullName evidence="1">Uncharacterized protein</fullName>
    </submittedName>
</protein>
<dbReference type="OrthoDB" id="9809206at2"/>
<gene>
    <name evidence="1" type="ORF">EAH81_10105</name>
</gene>